<name>A4RV41_OSTLU</name>
<feature type="region of interest" description="Disordered" evidence="1">
    <location>
        <begin position="126"/>
        <end position="228"/>
    </location>
</feature>
<feature type="region of interest" description="Disordered" evidence="1">
    <location>
        <begin position="57"/>
        <end position="87"/>
    </location>
</feature>
<feature type="compositionally biased region" description="Polar residues" evidence="1">
    <location>
        <begin position="288"/>
        <end position="313"/>
    </location>
</feature>
<dbReference type="HOGENOM" id="CLU_732349_0_0_1"/>
<dbReference type="OrthoDB" id="10658466at2759"/>
<feature type="compositionally biased region" description="Basic and acidic residues" evidence="1">
    <location>
        <begin position="57"/>
        <end position="78"/>
    </location>
</feature>
<dbReference type="RefSeq" id="XP_001417072.1">
    <property type="nucleotide sequence ID" value="XM_001417035.1"/>
</dbReference>
<dbReference type="Proteomes" id="UP000001568">
    <property type="component" value="Chromosome 3"/>
</dbReference>
<organism evidence="2 3">
    <name type="scientific">Ostreococcus lucimarinus (strain CCE9901)</name>
    <dbReference type="NCBI Taxonomy" id="436017"/>
    <lineage>
        <taxon>Eukaryota</taxon>
        <taxon>Viridiplantae</taxon>
        <taxon>Chlorophyta</taxon>
        <taxon>Mamiellophyceae</taxon>
        <taxon>Mamiellales</taxon>
        <taxon>Bathycoccaceae</taxon>
        <taxon>Ostreococcus</taxon>
    </lineage>
</organism>
<dbReference type="AlphaFoldDB" id="A4RV41"/>
<feature type="region of interest" description="Disordered" evidence="1">
    <location>
        <begin position="1"/>
        <end position="24"/>
    </location>
</feature>
<keyword evidence="3" id="KW-1185">Reference proteome</keyword>
<dbReference type="EMBL" id="CP000583">
    <property type="protein sequence ID" value="ABO95365.1"/>
    <property type="molecule type" value="Genomic_DNA"/>
</dbReference>
<evidence type="ECO:0000256" key="1">
    <source>
        <dbReference type="SAM" id="MobiDB-lite"/>
    </source>
</evidence>
<feature type="compositionally biased region" description="Low complexity" evidence="1">
    <location>
        <begin position="130"/>
        <end position="142"/>
    </location>
</feature>
<evidence type="ECO:0000313" key="2">
    <source>
        <dbReference type="EMBL" id="ABO95365.1"/>
    </source>
</evidence>
<sequence>MNPAYESGASGAARGTTGAKGANEGKFDATSLLALLGEQYDLKRTTSGNTRLEAKPVAKRSAYETARDAARDEMDENAKPTATGGAKRTAPEYEFVMIGREETKTKASASKVVRFNANENSIVGDSGSPAMATTAATETRAAPWSKAVVERESSVSYAASRGGGSKPGGGIPSYGGSAGASRGGDGSVARAIAQYRAASTRRSDDDSAVRDSSQENSVEGGEAGGKIVGEMPVPVTVDATPAGALPAARASEDALRASQLARQRFQAVSNAAYVSKELDRFTNERRNAAQSVGQSSRGARPTRSTGSQNTHDSLRVQYQQGHGGDVADLMMHRRGDLLRRLGSWLNARFKSVTGFKVAPTFPLDKRIERFVLGSGLSV</sequence>
<feature type="compositionally biased region" description="Basic and acidic residues" evidence="1">
    <location>
        <begin position="201"/>
        <end position="213"/>
    </location>
</feature>
<dbReference type="GeneID" id="5000574"/>
<gene>
    <name evidence="2" type="ORF">OSTLU_30839</name>
</gene>
<reference evidence="2 3" key="1">
    <citation type="journal article" date="2007" name="Proc. Natl. Acad. Sci. U.S.A.">
        <title>The tiny eukaryote Ostreococcus provides genomic insights into the paradox of plankton speciation.</title>
        <authorList>
            <person name="Palenik B."/>
            <person name="Grimwood J."/>
            <person name="Aerts A."/>
            <person name="Rouze P."/>
            <person name="Salamov A."/>
            <person name="Putnam N."/>
            <person name="Dupont C."/>
            <person name="Jorgensen R."/>
            <person name="Derelle E."/>
            <person name="Rombauts S."/>
            <person name="Zhou K."/>
            <person name="Otillar R."/>
            <person name="Merchant S.S."/>
            <person name="Podell S."/>
            <person name="Gaasterland T."/>
            <person name="Napoli C."/>
            <person name="Gendler K."/>
            <person name="Manuell A."/>
            <person name="Tai V."/>
            <person name="Vallon O."/>
            <person name="Piganeau G."/>
            <person name="Jancek S."/>
            <person name="Heijde M."/>
            <person name="Jabbari K."/>
            <person name="Bowler C."/>
            <person name="Lohr M."/>
            <person name="Robbens S."/>
            <person name="Werner G."/>
            <person name="Dubchak I."/>
            <person name="Pazour G.J."/>
            <person name="Ren Q."/>
            <person name="Paulsen I."/>
            <person name="Delwiche C."/>
            <person name="Schmutz J."/>
            <person name="Rokhsar D."/>
            <person name="Van de Peer Y."/>
            <person name="Moreau H."/>
            <person name="Grigoriev I.V."/>
        </authorList>
    </citation>
    <scope>NUCLEOTIDE SEQUENCE [LARGE SCALE GENOMIC DNA]</scope>
    <source>
        <strain evidence="2 3">CCE9901</strain>
    </source>
</reference>
<feature type="compositionally biased region" description="Low complexity" evidence="1">
    <location>
        <begin position="187"/>
        <end position="200"/>
    </location>
</feature>
<evidence type="ECO:0000313" key="3">
    <source>
        <dbReference type="Proteomes" id="UP000001568"/>
    </source>
</evidence>
<proteinExistence type="predicted"/>
<dbReference type="KEGG" id="olu:OSTLU_30839"/>
<feature type="compositionally biased region" description="Low complexity" evidence="1">
    <location>
        <begin position="7"/>
        <end position="22"/>
    </location>
</feature>
<feature type="region of interest" description="Disordered" evidence="1">
    <location>
        <begin position="286"/>
        <end position="313"/>
    </location>
</feature>
<accession>A4RV41</accession>
<dbReference type="Gramene" id="ABO95365">
    <property type="protein sequence ID" value="ABO95365"/>
    <property type="gene ID" value="OSTLU_30839"/>
</dbReference>
<protein>
    <submittedName>
        <fullName evidence="2">Uncharacterized protein</fullName>
    </submittedName>
</protein>
<feature type="compositionally biased region" description="Gly residues" evidence="1">
    <location>
        <begin position="161"/>
        <end position="186"/>
    </location>
</feature>